<dbReference type="Proteomes" id="UP000295192">
    <property type="component" value="Unassembled WGS sequence"/>
</dbReference>
<feature type="compositionally biased region" description="Basic residues" evidence="1">
    <location>
        <begin position="27"/>
        <end position="39"/>
    </location>
</feature>
<reference evidence="2 3" key="1">
    <citation type="journal article" date="2019" name="J. Hered.">
        <title>An Improved Genome Assembly for Drosophila navojoa, the Basal Species in the mojavensis Cluster.</title>
        <authorList>
            <person name="Vanderlinde T."/>
            <person name="Dupim E.G."/>
            <person name="Nazario-Yepiz N.O."/>
            <person name="Carvalho A.B."/>
        </authorList>
    </citation>
    <scope>NUCLEOTIDE SEQUENCE [LARGE SCALE GENOMIC DNA]</scope>
    <source>
        <strain evidence="2">Navoj_Jal97</strain>
        <tissue evidence="2">Whole organism</tissue>
    </source>
</reference>
<evidence type="ECO:0000256" key="1">
    <source>
        <dbReference type="SAM" id="MobiDB-lite"/>
    </source>
</evidence>
<evidence type="ECO:0000313" key="3">
    <source>
        <dbReference type="Proteomes" id="UP000295192"/>
    </source>
</evidence>
<evidence type="ECO:0000313" key="2">
    <source>
        <dbReference type="EMBL" id="TDG38802.1"/>
    </source>
</evidence>
<gene>
    <name evidence="2" type="ORF">AWZ03_014776</name>
</gene>
<name>A0A484ARU9_DRONA</name>
<dbReference type="OMA" id="HAYCAKH"/>
<proteinExistence type="predicted"/>
<dbReference type="AlphaFoldDB" id="A0A484ARU9"/>
<sequence length="97" mass="11312">MNNQSECEPKSHSRPKTTSAKMPRINALKRKRAGKKKGKIPNYSYKLSKGFIRFMHAHCAKHKKRLTGPDMAVKAVYAWCRLPLAKRKMYKNPRMPR</sequence>
<protein>
    <submittedName>
        <fullName evidence="2">Uncharacterized protein</fullName>
    </submittedName>
</protein>
<dbReference type="EMBL" id="LSRL02001895">
    <property type="protein sequence ID" value="TDG38802.1"/>
    <property type="molecule type" value="Genomic_DNA"/>
</dbReference>
<comment type="caution">
    <text evidence="2">The sequence shown here is derived from an EMBL/GenBank/DDBJ whole genome shotgun (WGS) entry which is preliminary data.</text>
</comment>
<accession>A0A484ARU9</accession>
<organism evidence="2 3">
    <name type="scientific">Drosophila navojoa</name>
    <name type="common">Fruit fly</name>
    <dbReference type="NCBI Taxonomy" id="7232"/>
    <lineage>
        <taxon>Eukaryota</taxon>
        <taxon>Metazoa</taxon>
        <taxon>Ecdysozoa</taxon>
        <taxon>Arthropoda</taxon>
        <taxon>Hexapoda</taxon>
        <taxon>Insecta</taxon>
        <taxon>Pterygota</taxon>
        <taxon>Neoptera</taxon>
        <taxon>Endopterygota</taxon>
        <taxon>Diptera</taxon>
        <taxon>Brachycera</taxon>
        <taxon>Muscomorpha</taxon>
        <taxon>Ephydroidea</taxon>
        <taxon>Drosophilidae</taxon>
        <taxon>Drosophila</taxon>
    </lineage>
</organism>
<keyword evidence="3" id="KW-1185">Reference proteome</keyword>
<feature type="region of interest" description="Disordered" evidence="1">
    <location>
        <begin position="1"/>
        <end position="40"/>
    </location>
</feature>